<accession>A0AAN4UR38</accession>
<evidence type="ECO:0000313" key="1">
    <source>
        <dbReference type="EMBL" id="GHE01840.1"/>
    </source>
</evidence>
<evidence type="ECO:0000313" key="3">
    <source>
        <dbReference type="Proteomes" id="UP000199541"/>
    </source>
</evidence>
<dbReference type="Proteomes" id="UP000199541">
    <property type="component" value="Unassembled WGS sequence"/>
</dbReference>
<name>A0AAN4UR38_9RHOB</name>
<reference evidence="2 3" key="2">
    <citation type="submission" date="2016-10" db="EMBL/GenBank/DDBJ databases">
        <authorList>
            <person name="Varghese N."/>
            <person name="Submissions S."/>
        </authorList>
    </citation>
    <scope>NUCLEOTIDE SEQUENCE [LARGE SCALE GENOMIC DNA]</scope>
    <source>
        <strain evidence="2 3">DSM 24802</strain>
    </source>
</reference>
<protein>
    <submittedName>
        <fullName evidence="1">Uncharacterized protein</fullName>
    </submittedName>
</protein>
<reference evidence="1" key="3">
    <citation type="submission" date="2023-06" db="EMBL/GenBank/DDBJ databases">
        <authorList>
            <person name="Sun Q."/>
            <person name="Zhou Y."/>
        </authorList>
    </citation>
    <scope>NUCLEOTIDE SEQUENCE</scope>
    <source>
        <strain evidence="1">CGMCC 1.10859</strain>
    </source>
</reference>
<dbReference type="Proteomes" id="UP000634647">
    <property type="component" value="Unassembled WGS sequence"/>
</dbReference>
<gene>
    <name evidence="1" type="ORF">GCM10008024_19220</name>
    <name evidence="2" type="ORF">SAMN05444006_10824</name>
</gene>
<dbReference type="AlphaFoldDB" id="A0AAN4UR38"/>
<dbReference type="EMBL" id="BNAB01000007">
    <property type="protein sequence ID" value="GHE01840.1"/>
    <property type="molecule type" value="Genomic_DNA"/>
</dbReference>
<keyword evidence="3" id="KW-1185">Reference proteome</keyword>
<dbReference type="RefSeq" id="WP_035844693.1">
    <property type="nucleotide sequence ID" value="NZ_BNAB01000007.1"/>
</dbReference>
<proteinExistence type="predicted"/>
<evidence type="ECO:0000313" key="4">
    <source>
        <dbReference type="Proteomes" id="UP000634647"/>
    </source>
</evidence>
<evidence type="ECO:0000313" key="2">
    <source>
        <dbReference type="EMBL" id="SDW92199.1"/>
    </source>
</evidence>
<comment type="caution">
    <text evidence="1">The sequence shown here is derived from an EMBL/GenBank/DDBJ whole genome shotgun (WGS) entry which is preliminary data.</text>
</comment>
<sequence>MQPIFPRPLLIFVLIALAAATFGARAQTTLRPLTQVRAELAILDPYAPDFEVTIKRLLAEERAALRSYMRIAG</sequence>
<organism evidence="1 4">
    <name type="scientific">Allgaiera indica</name>
    <dbReference type="NCBI Taxonomy" id="765699"/>
    <lineage>
        <taxon>Bacteria</taxon>
        <taxon>Pseudomonadati</taxon>
        <taxon>Pseudomonadota</taxon>
        <taxon>Alphaproteobacteria</taxon>
        <taxon>Rhodobacterales</taxon>
        <taxon>Paracoccaceae</taxon>
        <taxon>Allgaiera</taxon>
    </lineage>
</organism>
<reference evidence="1" key="1">
    <citation type="journal article" date="2014" name="Int. J. Syst. Evol. Microbiol.">
        <title>Complete genome sequence of Corynebacterium casei LMG S-19264T (=DSM 44701T), isolated from a smear-ripened cheese.</title>
        <authorList>
            <consortium name="US DOE Joint Genome Institute (JGI-PGF)"/>
            <person name="Walter F."/>
            <person name="Albersmeier A."/>
            <person name="Kalinowski J."/>
            <person name="Ruckert C."/>
        </authorList>
    </citation>
    <scope>NUCLEOTIDE SEQUENCE</scope>
    <source>
        <strain evidence="1">CGMCC 1.10859</strain>
    </source>
</reference>
<dbReference type="EMBL" id="FNOB01000008">
    <property type="protein sequence ID" value="SDW92199.1"/>
    <property type="molecule type" value="Genomic_DNA"/>
</dbReference>